<sequence length="184" mass="20880">MKKFLTFSAIAIAIIVVLAGTLFFFMRKQTKSYSPEESATYADGDLKIDVIYNRPFKKNRDVFGALVPFDTVWRTGANEATTFETTKELKFDGKTLPKGKYSLWTIPRKDSWTIIFNSEFGQWGVNFEGQANRDAARDVLKFDVPVLASPQPIEQFTISFEKTGEDAEMVLIWDTTLVAAPFSY</sequence>
<evidence type="ECO:0000313" key="1">
    <source>
        <dbReference type="EMBL" id="RAW03200.1"/>
    </source>
</evidence>
<accession>A0A364Y8D0</accession>
<dbReference type="Pfam" id="PF11138">
    <property type="entry name" value="DUF2911"/>
    <property type="match status" value="1"/>
</dbReference>
<organism evidence="1 2">
    <name type="scientific">Pseudochryseolinea flava</name>
    <dbReference type="NCBI Taxonomy" id="2059302"/>
    <lineage>
        <taxon>Bacteria</taxon>
        <taxon>Pseudomonadati</taxon>
        <taxon>Bacteroidota</taxon>
        <taxon>Cytophagia</taxon>
        <taxon>Cytophagales</taxon>
        <taxon>Fulvivirgaceae</taxon>
        <taxon>Pseudochryseolinea</taxon>
    </lineage>
</organism>
<dbReference type="EMBL" id="QMFY01000001">
    <property type="protein sequence ID" value="RAW03200.1"/>
    <property type="molecule type" value="Genomic_DNA"/>
</dbReference>
<reference evidence="1 2" key="1">
    <citation type="submission" date="2018-06" db="EMBL/GenBank/DDBJ databases">
        <title>Chryseolinea flavus sp. nov., a member of the phylum Bacteroidetes isolated from soil.</title>
        <authorList>
            <person name="Li Y."/>
            <person name="Wang J."/>
        </authorList>
    </citation>
    <scope>NUCLEOTIDE SEQUENCE [LARGE SCALE GENOMIC DNA]</scope>
    <source>
        <strain evidence="1 2">SDU1-6</strain>
    </source>
</reference>
<dbReference type="Proteomes" id="UP000251889">
    <property type="component" value="Unassembled WGS sequence"/>
</dbReference>
<keyword evidence="2" id="KW-1185">Reference proteome</keyword>
<proteinExistence type="predicted"/>
<dbReference type="AlphaFoldDB" id="A0A364Y8D0"/>
<protein>
    <recommendedName>
        <fullName evidence="3">DUF2911 domain-containing protein</fullName>
    </recommendedName>
</protein>
<evidence type="ECO:0000313" key="2">
    <source>
        <dbReference type="Proteomes" id="UP000251889"/>
    </source>
</evidence>
<gene>
    <name evidence="1" type="ORF">DQQ10_03690</name>
</gene>
<comment type="caution">
    <text evidence="1">The sequence shown here is derived from an EMBL/GenBank/DDBJ whole genome shotgun (WGS) entry which is preliminary data.</text>
</comment>
<dbReference type="RefSeq" id="WP_112745415.1">
    <property type="nucleotide sequence ID" value="NZ_QMFY01000001.1"/>
</dbReference>
<evidence type="ECO:0008006" key="3">
    <source>
        <dbReference type="Google" id="ProtNLM"/>
    </source>
</evidence>
<name>A0A364Y8D0_9BACT</name>
<dbReference type="InterPro" id="IPR021314">
    <property type="entry name" value="DUF2911"/>
</dbReference>
<dbReference type="OrthoDB" id="195456at2"/>